<geneLocation type="chloroplast" evidence="1"/>
<reference evidence="1" key="1">
    <citation type="journal article" date="2018" name="Mitochondrial DNA Part B Resour">
        <title>Characterization of the complete chloroplast genome of Caulerpa cupressoides (Bryopsidales, Chlorophyta).</title>
        <authorList>
            <person name="Yan H."/>
            <person name="Yuan Y."/>
            <person name="Qiu Q."/>
            <person name="Gao D."/>
        </authorList>
    </citation>
    <scope>NUCLEOTIDE SEQUENCE</scope>
</reference>
<gene>
    <name evidence="1" type="primary">ycf20</name>
</gene>
<dbReference type="AlphaFoldDB" id="A0A3G2SDA1"/>
<organism evidence="1">
    <name type="scientific">Caulerpa cupressoides</name>
    <dbReference type="NCBI Taxonomy" id="148945"/>
    <lineage>
        <taxon>Eukaryota</taxon>
        <taxon>Viridiplantae</taxon>
        <taxon>Chlorophyta</taxon>
        <taxon>core chlorophytes</taxon>
        <taxon>Ulvophyceae</taxon>
        <taxon>TCBD clade</taxon>
        <taxon>Bryopsidales</taxon>
        <taxon>Halimedineae</taxon>
        <taxon>Caulerpaceae</taxon>
        <taxon>Caulerpa</taxon>
    </lineage>
</organism>
<accession>A0A3G2SDA1</accession>
<keyword evidence="1" id="KW-0150">Chloroplast</keyword>
<name>A0A3G2SDA1_9CHLO</name>
<sequence>MVFFYKIQKIFEFKKKKISIFFFSIIL</sequence>
<proteinExistence type="predicted"/>
<evidence type="ECO:0000313" key="1">
    <source>
        <dbReference type="EMBL" id="AYO45703.1"/>
    </source>
</evidence>
<protein>
    <submittedName>
        <fullName evidence="1">Hypothetical chloroplast RF20</fullName>
    </submittedName>
</protein>
<keyword evidence="1" id="KW-0934">Plastid</keyword>
<dbReference type="EMBL" id="MG797569">
    <property type="protein sequence ID" value="AYO45703.1"/>
    <property type="molecule type" value="Genomic_DNA"/>
</dbReference>